<dbReference type="EMBL" id="JWZT01000332">
    <property type="protein sequence ID" value="KII74644.1"/>
    <property type="molecule type" value="Genomic_DNA"/>
</dbReference>
<proteinExistence type="predicted"/>
<dbReference type="SMART" id="SM00109">
    <property type="entry name" value="C1"/>
    <property type="match status" value="1"/>
</dbReference>
<dbReference type="SUPFAM" id="SSF55550">
    <property type="entry name" value="SH2 domain"/>
    <property type="match status" value="1"/>
</dbReference>
<dbReference type="Proteomes" id="UP000031668">
    <property type="component" value="Unassembled WGS sequence"/>
</dbReference>
<dbReference type="OrthoDB" id="3175255at2759"/>
<dbReference type="InterPro" id="IPR000980">
    <property type="entry name" value="SH2"/>
</dbReference>
<keyword evidence="7" id="KW-1185">Reference proteome</keyword>
<dbReference type="SUPFAM" id="SSF57889">
    <property type="entry name" value="Cysteine-rich domain"/>
    <property type="match status" value="1"/>
</dbReference>
<dbReference type="SMART" id="SM00252">
    <property type="entry name" value="SH2"/>
    <property type="match status" value="1"/>
</dbReference>
<feature type="domain" description="SH2" evidence="4">
    <location>
        <begin position="128"/>
        <end position="228"/>
    </location>
</feature>
<evidence type="ECO:0000256" key="2">
    <source>
        <dbReference type="ARBA" id="ARBA00022833"/>
    </source>
</evidence>
<dbReference type="PANTHER" id="PTHR45818:SF3">
    <property type="entry name" value="PROTEIN VAV"/>
    <property type="match status" value="1"/>
</dbReference>
<dbReference type="Pfam" id="PF00017">
    <property type="entry name" value="SH2"/>
    <property type="match status" value="1"/>
</dbReference>
<evidence type="ECO:0000259" key="4">
    <source>
        <dbReference type="PROSITE" id="PS50001"/>
    </source>
</evidence>
<dbReference type="GO" id="GO:0016477">
    <property type="term" value="P:cell migration"/>
    <property type="evidence" value="ECO:0007669"/>
    <property type="project" value="TreeGrafter"/>
</dbReference>
<feature type="domain" description="Phorbol-ester/DAG-type" evidence="5">
    <location>
        <begin position="31"/>
        <end position="82"/>
    </location>
</feature>
<dbReference type="InterPro" id="IPR036860">
    <property type="entry name" value="SH2_dom_sf"/>
</dbReference>
<dbReference type="PRINTS" id="PR00401">
    <property type="entry name" value="SH2DOMAIN"/>
</dbReference>
<dbReference type="Gene3D" id="3.30.60.20">
    <property type="match status" value="1"/>
</dbReference>
<keyword evidence="2" id="KW-0862">Zinc</keyword>
<reference evidence="6 7" key="1">
    <citation type="journal article" date="2014" name="Genome Biol. Evol.">
        <title>The genome of the myxosporean Thelohanellus kitauei shows adaptations to nutrient acquisition within its fish host.</title>
        <authorList>
            <person name="Yang Y."/>
            <person name="Xiong J."/>
            <person name="Zhou Z."/>
            <person name="Huo F."/>
            <person name="Miao W."/>
            <person name="Ran C."/>
            <person name="Liu Y."/>
            <person name="Zhang J."/>
            <person name="Feng J."/>
            <person name="Wang M."/>
            <person name="Wang M."/>
            <person name="Wang L."/>
            <person name="Yao B."/>
        </authorList>
    </citation>
    <scope>NUCLEOTIDE SEQUENCE [LARGE SCALE GENOMIC DNA]</scope>
    <source>
        <strain evidence="6">Wuqing</strain>
    </source>
</reference>
<dbReference type="AlphaFoldDB" id="A0A0C2JA44"/>
<evidence type="ECO:0000313" key="6">
    <source>
        <dbReference type="EMBL" id="KII74644.1"/>
    </source>
</evidence>
<dbReference type="Gene3D" id="3.30.505.10">
    <property type="entry name" value="SH2 domain"/>
    <property type="match status" value="1"/>
</dbReference>
<dbReference type="CDD" id="cd20810">
    <property type="entry name" value="C1_VAV"/>
    <property type="match status" value="1"/>
</dbReference>
<evidence type="ECO:0000256" key="1">
    <source>
        <dbReference type="ARBA" id="ARBA00022723"/>
    </source>
</evidence>
<evidence type="ECO:0000259" key="5">
    <source>
        <dbReference type="PROSITE" id="PS50081"/>
    </source>
</evidence>
<organism evidence="6 7">
    <name type="scientific">Thelohanellus kitauei</name>
    <name type="common">Myxosporean</name>
    <dbReference type="NCBI Taxonomy" id="669202"/>
    <lineage>
        <taxon>Eukaryota</taxon>
        <taxon>Metazoa</taxon>
        <taxon>Cnidaria</taxon>
        <taxon>Myxozoa</taxon>
        <taxon>Myxosporea</taxon>
        <taxon>Bivalvulida</taxon>
        <taxon>Platysporina</taxon>
        <taxon>Myxobolidae</taxon>
        <taxon>Thelohanellus</taxon>
    </lineage>
</organism>
<dbReference type="InterPro" id="IPR002219">
    <property type="entry name" value="PKC_DAG/PE"/>
</dbReference>
<accession>A0A0C2JA44</accession>
<evidence type="ECO:0000256" key="3">
    <source>
        <dbReference type="PROSITE-ProRule" id="PRU00191"/>
    </source>
</evidence>
<evidence type="ECO:0000313" key="7">
    <source>
        <dbReference type="Proteomes" id="UP000031668"/>
    </source>
</evidence>
<dbReference type="PROSITE" id="PS50001">
    <property type="entry name" value="SH2"/>
    <property type="match status" value="1"/>
</dbReference>
<dbReference type="PANTHER" id="PTHR45818">
    <property type="entry name" value="PROTEIN VAV"/>
    <property type="match status" value="1"/>
</dbReference>
<name>A0A0C2JA44_THEKT</name>
<comment type="caution">
    <text evidence="6">The sequence shown here is derived from an EMBL/GenBank/DDBJ whole genome shotgun (WGS) entry which is preliminary data.</text>
</comment>
<dbReference type="Pfam" id="PF00130">
    <property type="entry name" value="C1_1"/>
    <property type="match status" value="1"/>
</dbReference>
<protein>
    <submittedName>
        <fullName evidence="6">Guanine nucleotide exchange factor VAV2</fullName>
    </submittedName>
</protein>
<dbReference type="PROSITE" id="PS50081">
    <property type="entry name" value="ZF_DAG_PE_2"/>
    <property type="match status" value="1"/>
</dbReference>
<dbReference type="InterPro" id="IPR046349">
    <property type="entry name" value="C1-like_sf"/>
</dbReference>
<keyword evidence="3" id="KW-0727">SH2 domain</keyword>
<keyword evidence="1" id="KW-0479">Metal-binding</keyword>
<dbReference type="GO" id="GO:0005085">
    <property type="term" value="F:guanyl-nucleotide exchange factor activity"/>
    <property type="evidence" value="ECO:0007669"/>
    <property type="project" value="TreeGrafter"/>
</dbReference>
<sequence length="283" mass="32716">MFDDDENSSEILRNIDILRTSNQIDESVMKGHSFRLHTFTKITECYVCGKFLHGSLCQGYNCANGFCGIGIHQGCLPKVKSCLSDGSNYRGLSKKMPKKIQSTARSGSSFTRDVNEKDEKELLEKYPWYHGSISRSEVCDLLKDKQDGYYLVRDSQKECQFVISFMFEFIYFWYQNTVRHIVVQEEGGFHIQNFRQFPTIGELIAYYQTASIKECFENFDTKLLRYPKKVKTMTAKKDAIMFNSKCVHFKAGNEVKIWSDLNPDIWTVEIGNKIGLALAFCFK</sequence>
<dbReference type="GO" id="GO:0005737">
    <property type="term" value="C:cytoplasm"/>
    <property type="evidence" value="ECO:0007669"/>
    <property type="project" value="TreeGrafter"/>
</dbReference>
<dbReference type="GO" id="GO:0046872">
    <property type="term" value="F:metal ion binding"/>
    <property type="evidence" value="ECO:0007669"/>
    <property type="project" value="UniProtKB-KW"/>
</dbReference>
<gene>
    <name evidence="6" type="ORF">RF11_00722</name>
</gene>